<dbReference type="PANTHER" id="PTHR46250:SF15">
    <property type="entry name" value="OS01G0523800 PROTEIN"/>
    <property type="match status" value="1"/>
</dbReference>
<feature type="compositionally biased region" description="Low complexity" evidence="1">
    <location>
        <begin position="233"/>
        <end position="244"/>
    </location>
</feature>
<evidence type="ECO:0000256" key="1">
    <source>
        <dbReference type="SAM" id="MobiDB-lite"/>
    </source>
</evidence>
<dbReference type="PANTHER" id="PTHR46250">
    <property type="entry name" value="MYB/SANT-LIKE DNA-BINDING DOMAIN PROTEIN-RELATED"/>
    <property type="match status" value="1"/>
</dbReference>
<evidence type="ECO:0000313" key="3">
    <source>
        <dbReference type="Proteomes" id="UP000504604"/>
    </source>
</evidence>
<proteinExistence type="predicted"/>
<reference evidence="4" key="1">
    <citation type="submission" date="2025-08" db="UniProtKB">
        <authorList>
            <consortium name="RefSeq"/>
        </authorList>
    </citation>
    <scope>IDENTIFICATION</scope>
</reference>
<dbReference type="OrthoDB" id="910499at2759"/>
<feature type="compositionally biased region" description="Polar residues" evidence="1">
    <location>
        <begin position="221"/>
        <end position="232"/>
    </location>
</feature>
<gene>
    <name evidence="4" type="primary">LOC105165934</name>
</gene>
<accession>A0A6I9TF16</accession>
<organism evidence="3 4">
    <name type="scientific">Sesamum indicum</name>
    <name type="common">Oriental sesame</name>
    <name type="synonym">Sesamum orientale</name>
    <dbReference type="NCBI Taxonomy" id="4182"/>
    <lineage>
        <taxon>Eukaryota</taxon>
        <taxon>Viridiplantae</taxon>
        <taxon>Streptophyta</taxon>
        <taxon>Embryophyta</taxon>
        <taxon>Tracheophyta</taxon>
        <taxon>Spermatophyta</taxon>
        <taxon>Magnoliopsida</taxon>
        <taxon>eudicotyledons</taxon>
        <taxon>Gunneridae</taxon>
        <taxon>Pentapetalae</taxon>
        <taxon>asterids</taxon>
        <taxon>lamiids</taxon>
        <taxon>Lamiales</taxon>
        <taxon>Pedaliaceae</taxon>
        <taxon>Sesamum</taxon>
    </lineage>
</organism>
<dbReference type="KEGG" id="sind:105165934"/>
<feature type="region of interest" description="Disordered" evidence="1">
    <location>
        <begin position="214"/>
        <end position="248"/>
    </location>
</feature>
<protein>
    <submittedName>
        <fullName evidence="4">Uncharacterized protein LOC105165934</fullName>
    </submittedName>
</protein>
<name>A0A6I9TF16_SESIN</name>
<evidence type="ECO:0000313" key="4">
    <source>
        <dbReference type="RefSeq" id="XP_011083387.1"/>
    </source>
</evidence>
<feature type="domain" description="Myb/SANT-like" evidence="2">
    <location>
        <begin position="66"/>
        <end position="143"/>
    </location>
</feature>
<dbReference type="RefSeq" id="XP_011083387.1">
    <property type="nucleotide sequence ID" value="XM_011085085.1"/>
</dbReference>
<feature type="region of interest" description="Disordered" evidence="1">
    <location>
        <begin position="46"/>
        <end position="71"/>
    </location>
</feature>
<dbReference type="Proteomes" id="UP000504604">
    <property type="component" value="Linkage group LG7"/>
</dbReference>
<dbReference type="Pfam" id="PF12776">
    <property type="entry name" value="Myb_DNA-bind_3"/>
    <property type="match status" value="1"/>
</dbReference>
<sequence>MALGVSRLETLLRCSVLYPVFSYLLLRSTPYIVTRLHRVLQSFSHSSDSNNMEVGSDEGSSMPRHRGRNHDRLSRRRAWTIMKEECLIAALRNLVAEPHITSKLHVWKKHYSTLTTMLTRSGFGWDDSRNMVTVEEDSVWDDYVKMDPSAKGMRHKTWPFLPSWREIFGRDRATGERSANPFKEANDIRDEEIGETHECNVRDDGCILEPAEDRVEGEPVSSFNASVDPTQNSSSAAKRTGGSSSKKRKSTYLYDGIPKLVEMVTNFCESANARLGKLTRQVRELEGFDENEQLMVANRLVKDPKEMELFLGLTRDSRVKFVHLMLAGKI</sequence>
<dbReference type="InterPro" id="IPR024752">
    <property type="entry name" value="Myb/SANT-like_dom"/>
</dbReference>
<dbReference type="GeneID" id="105165934"/>
<keyword evidence="3" id="KW-1185">Reference proteome</keyword>
<dbReference type="InParanoid" id="A0A6I9TF16"/>
<evidence type="ECO:0000259" key="2">
    <source>
        <dbReference type="Pfam" id="PF12776"/>
    </source>
</evidence>
<dbReference type="AlphaFoldDB" id="A0A6I9TF16"/>